<dbReference type="InterPro" id="IPR010031">
    <property type="entry name" value="FAD_lactone_oxidase-like"/>
</dbReference>
<dbReference type="InterPro" id="IPR016166">
    <property type="entry name" value="FAD-bd_PCMH"/>
</dbReference>
<dbReference type="AlphaFoldDB" id="A0A9P6J0H3"/>
<dbReference type="PANTHER" id="PTHR43762:SF1">
    <property type="entry name" value="D-ARABINONO-1,4-LACTONE OXIDASE"/>
    <property type="match status" value="1"/>
</dbReference>
<dbReference type="InterPro" id="IPR016169">
    <property type="entry name" value="FAD-bd_PCMH_sub2"/>
</dbReference>
<dbReference type="Proteomes" id="UP000738359">
    <property type="component" value="Unassembled WGS sequence"/>
</dbReference>
<feature type="domain" description="FAD-binding PCMH-type" evidence="1">
    <location>
        <begin position="71"/>
        <end position="247"/>
    </location>
</feature>
<dbReference type="PANTHER" id="PTHR43762">
    <property type="entry name" value="L-GULONOLACTONE OXIDASE"/>
    <property type="match status" value="1"/>
</dbReference>
<dbReference type="EMBL" id="JAAAHY010000827">
    <property type="protein sequence ID" value="KAF9956611.1"/>
    <property type="molecule type" value="Genomic_DNA"/>
</dbReference>
<comment type="caution">
    <text evidence="2">The sequence shown here is derived from an EMBL/GenBank/DDBJ whole genome shotgun (WGS) entry which is preliminary data.</text>
</comment>
<dbReference type="PROSITE" id="PS51387">
    <property type="entry name" value="FAD_PCMH"/>
    <property type="match status" value="1"/>
</dbReference>
<sequence length="491" mass="55798">MAISIRKGAQRLGLQTNTVRSDVSCSEADDSVLDLSIHTIYNDEPKNDTQLSASNVQPATPHTWVNWVGNQQSSPTAIFHPSTLGELQSIVFQARQAHKRIRCVASTFSMSSISKTNDYLVDTKFLSTIYRPTFDLEKTLWTVHVQSGVSIKALDDYLRKHDPPLAMASNILIESVLYGGIIATGAHGANINGRCLSDQLTEISIVDGAGTLQTFNAYKDAVEFSAACVNLGLLGIIYTLTLKVVPMANSRYHALDYKVPYHQLFDPLQKECGQRLKKLVQENASIQLLYFPFNNTGNCRCNDFVIIKTLNPTPELPTNHLRFPKLHHWMVNQELFHRIAKIVVVDLLPYWPSWSPLVTRMIYRYTPILNCVQEIPDAVHFMKNLERFPTWLVEFSMKCDEDHDYVNIIRAWDHVAQMVYETANEWHEYPLNVAMEARFNKASSCIMSPMYDEDPEALFFSIELVSGKNTQGFLEFSEMIAKIWMEQYGGL</sequence>
<dbReference type="SUPFAM" id="SSF56176">
    <property type="entry name" value="FAD-binding/transporter-associated domain-like"/>
    <property type="match status" value="1"/>
</dbReference>
<dbReference type="OrthoDB" id="610608at2759"/>
<gene>
    <name evidence="2" type="ORF">BGZ70_009814</name>
</gene>
<evidence type="ECO:0000259" key="1">
    <source>
        <dbReference type="PROSITE" id="PS51387"/>
    </source>
</evidence>
<evidence type="ECO:0000313" key="2">
    <source>
        <dbReference type="EMBL" id="KAF9956611.1"/>
    </source>
</evidence>
<organism evidence="2 3">
    <name type="scientific">Mortierella alpina</name>
    <name type="common">Oleaginous fungus</name>
    <name type="synonym">Mortierella renispora</name>
    <dbReference type="NCBI Taxonomy" id="64518"/>
    <lineage>
        <taxon>Eukaryota</taxon>
        <taxon>Fungi</taxon>
        <taxon>Fungi incertae sedis</taxon>
        <taxon>Mucoromycota</taxon>
        <taxon>Mortierellomycotina</taxon>
        <taxon>Mortierellomycetes</taxon>
        <taxon>Mortierellales</taxon>
        <taxon>Mortierellaceae</taxon>
        <taxon>Mortierella</taxon>
    </lineage>
</organism>
<reference evidence="2" key="1">
    <citation type="journal article" date="2020" name="Fungal Divers.">
        <title>Resolving the Mortierellaceae phylogeny through synthesis of multi-gene phylogenetics and phylogenomics.</title>
        <authorList>
            <person name="Vandepol N."/>
            <person name="Liber J."/>
            <person name="Desiro A."/>
            <person name="Na H."/>
            <person name="Kennedy M."/>
            <person name="Barry K."/>
            <person name="Grigoriev I.V."/>
            <person name="Miller A.N."/>
            <person name="O'Donnell K."/>
            <person name="Stajich J.E."/>
            <person name="Bonito G."/>
        </authorList>
    </citation>
    <scope>NUCLEOTIDE SEQUENCE</scope>
    <source>
        <strain evidence="2">CK1249</strain>
    </source>
</reference>
<dbReference type="Gene3D" id="3.30.43.10">
    <property type="entry name" value="Uridine Diphospho-n-acetylenolpyruvylglucosamine Reductase, domain 2"/>
    <property type="match status" value="1"/>
</dbReference>
<dbReference type="InterPro" id="IPR016167">
    <property type="entry name" value="FAD-bd_PCMH_sub1"/>
</dbReference>
<dbReference type="Gene3D" id="3.30.465.10">
    <property type="match status" value="1"/>
</dbReference>
<name>A0A9P6J0H3_MORAP</name>
<dbReference type="GO" id="GO:0016899">
    <property type="term" value="F:oxidoreductase activity, acting on the CH-OH group of donors, oxygen as acceptor"/>
    <property type="evidence" value="ECO:0007669"/>
    <property type="project" value="InterPro"/>
</dbReference>
<dbReference type="InterPro" id="IPR036318">
    <property type="entry name" value="FAD-bd_PCMH-like_sf"/>
</dbReference>
<dbReference type="InterPro" id="IPR006094">
    <property type="entry name" value="Oxid_FAD_bind_N"/>
</dbReference>
<keyword evidence="3" id="KW-1185">Reference proteome</keyword>
<protein>
    <recommendedName>
        <fullName evidence="1">FAD-binding PCMH-type domain-containing protein</fullName>
    </recommendedName>
</protein>
<evidence type="ECO:0000313" key="3">
    <source>
        <dbReference type="Proteomes" id="UP000738359"/>
    </source>
</evidence>
<dbReference type="Pfam" id="PF01565">
    <property type="entry name" value="FAD_binding_4"/>
    <property type="match status" value="1"/>
</dbReference>
<accession>A0A9P6J0H3</accession>
<proteinExistence type="predicted"/>
<dbReference type="GO" id="GO:0071949">
    <property type="term" value="F:FAD binding"/>
    <property type="evidence" value="ECO:0007669"/>
    <property type="project" value="InterPro"/>
</dbReference>